<dbReference type="Gene3D" id="3.40.50.300">
    <property type="entry name" value="P-loop containing nucleotide triphosphate hydrolases"/>
    <property type="match status" value="1"/>
</dbReference>
<accession>A0A7W9YMX9</accession>
<name>A0A7W9YMX9_9ACTN</name>
<keyword evidence="2" id="KW-1185">Reference proteome</keyword>
<protein>
    <submittedName>
        <fullName evidence="1">Mrp family chromosome partitioning ATPase</fullName>
    </submittedName>
</protein>
<evidence type="ECO:0000313" key="1">
    <source>
        <dbReference type="EMBL" id="MBB6174944.1"/>
    </source>
</evidence>
<organism evidence="1 2">
    <name type="scientific">Nocardiopsis mwathae</name>
    <dbReference type="NCBI Taxonomy" id="1472723"/>
    <lineage>
        <taxon>Bacteria</taxon>
        <taxon>Bacillati</taxon>
        <taxon>Actinomycetota</taxon>
        <taxon>Actinomycetes</taxon>
        <taxon>Streptosporangiales</taxon>
        <taxon>Nocardiopsidaceae</taxon>
        <taxon>Nocardiopsis</taxon>
    </lineage>
</organism>
<sequence>MNSRTIAVFSLGGAPGVTTLAVALAAVWPTAASTVMVEADSSGGDIAAWRRMPTSPGLLELAATARSGSTSVGTERGDELLHCTQTLSGGQRVCLAPATADRVAGALTLLAQNPSVLLPAGDSVSVLDLGRLTPRSPAAHLAAFADVALLVVEDDLAQLKRARDTIEALRTGVQRLGLVVTGGADGSEQIAAALGAPVWARIPTDTPAAKFLRGAASPARPHRRPLLTAVRLLASGIATADSTGHDVAPASAS</sequence>
<dbReference type="AlphaFoldDB" id="A0A7W9YMX9"/>
<dbReference type="SUPFAM" id="SSF52540">
    <property type="entry name" value="P-loop containing nucleoside triphosphate hydrolases"/>
    <property type="match status" value="1"/>
</dbReference>
<dbReference type="RefSeq" id="WP_184079307.1">
    <property type="nucleotide sequence ID" value="NZ_JACHDS010000001.1"/>
</dbReference>
<dbReference type="Proteomes" id="UP000546642">
    <property type="component" value="Unassembled WGS sequence"/>
</dbReference>
<dbReference type="EMBL" id="JACHDS010000001">
    <property type="protein sequence ID" value="MBB6174944.1"/>
    <property type="molecule type" value="Genomic_DNA"/>
</dbReference>
<proteinExistence type="predicted"/>
<gene>
    <name evidence="1" type="ORF">HNR23_005004</name>
</gene>
<dbReference type="InterPro" id="IPR027417">
    <property type="entry name" value="P-loop_NTPase"/>
</dbReference>
<reference evidence="1 2" key="1">
    <citation type="submission" date="2020-08" db="EMBL/GenBank/DDBJ databases">
        <title>Sequencing the genomes of 1000 actinobacteria strains.</title>
        <authorList>
            <person name="Klenk H.-P."/>
        </authorList>
    </citation>
    <scope>NUCLEOTIDE SEQUENCE [LARGE SCALE GENOMIC DNA]</scope>
    <source>
        <strain evidence="1 2">DSM 46659</strain>
    </source>
</reference>
<evidence type="ECO:0000313" key="2">
    <source>
        <dbReference type="Proteomes" id="UP000546642"/>
    </source>
</evidence>
<comment type="caution">
    <text evidence="1">The sequence shown here is derived from an EMBL/GenBank/DDBJ whole genome shotgun (WGS) entry which is preliminary data.</text>
</comment>